<dbReference type="EMBL" id="REGN01002755">
    <property type="protein sequence ID" value="RNA26352.1"/>
    <property type="molecule type" value="Genomic_DNA"/>
</dbReference>
<evidence type="ECO:0000313" key="1">
    <source>
        <dbReference type="EMBL" id="RNA26352.1"/>
    </source>
</evidence>
<dbReference type="Proteomes" id="UP000276133">
    <property type="component" value="Unassembled WGS sequence"/>
</dbReference>
<dbReference type="AlphaFoldDB" id="A0A3M7RS45"/>
<comment type="caution">
    <text evidence="1">The sequence shown here is derived from an EMBL/GenBank/DDBJ whole genome shotgun (WGS) entry which is preliminary data.</text>
</comment>
<evidence type="ECO:0000313" key="2">
    <source>
        <dbReference type="Proteomes" id="UP000276133"/>
    </source>
</evidence>
<sequence length="84" mass="10060">MTISYTQNLAKDYSRSFCLRITKRIQGLKKLIDPIIWIRSQSTQFNRYFVESLKILQNINKYYLIIVKLNKGQINIQKVNIYKS</sequence>
<name>A0A3M7RS45_BRAPC</name>
<protein>
    <submittedName>
        <fullName evidence="1">Uncharacterized protein</fullName>
    </submittedName>
</protein>
<proteinExistence type="predicted"/>
<keyword evidence="2" id="KW-1185">Reference proteome</keyword>
<reference evidence="1 2" key="1">
    <citation type="journal article" date="2018" name="Sci. Rep.">
        <title>Genomic signatures of local adaptation to the degree of environmental predictability in rotifers.</title>
        <authorList>
            <person name="Franch-Gras L."/>
            <person name="Hahn C."/>
            <person name="Garcia-Roger E.M."/>
            <person name="Carmona M.J."/>
            <person name="Serra M."/>
            <person name="Gomez A."/>
        </authorList>
    </citation>
    <scope>NUCLEOTIDE SEQUENCE [LARGE SCALE GENOMIC DNA]</scope>
    <source>
        <strain evidence="1">HYR1</strain>
    </source>
</reference>
<accession>A0A3M7RS45</accession>
<gene>
    <name evidence="1" type="ORF">BpHYR1_004050</name>
</gene>
<organism evidence="1 2">
    <name type="scientific">Brachionus plicatilis</name>
    <name type="common">Marine rotifer</name>
    <name type="synonym">Brachionus muelleri</name>
    <dbReference type="NCBI Taxonomy" id="10195"/>
    <lineage>
        <taxon>Eukaryota</taxon>
        <taxon>Metazoa</taxon>
        <taxon>Spiralia</taxon>
        <taxon>Gnathifera</taxon>
        <taxon>Rotifera</taxon>
        <taxon>Eurotatoria</taxon>
        <taxon>Monogononta</taxon>
        <taxon>Pseudotrocha</taxon>
        <taxon>Ploima</taxon>
        <taxon>Brachionidae</taxon>
        <taxon>Brachionus</taxon>
    </lineage>
</organism>